<proteinExistence type="predicted"/>
<gene>
    <name evidence="1" type="ORF">CBA19CS42_12320</name>
</gene>
<evidence type="ECO:0000313" key="2">
    <source>
        <dbReference type="Proteomes" id="UP001055111"/>
    </source>
</evidence>
<reference evidence="1" key="1">
    <citation type="submission" date="2022-09" db="EMBL/GenBank/DDBJ databases">
        <title>Isolation and characterization of 3-chlorobenzoate degrading bacteria from soils in Shizuoka.</title>
        <authorList>
            <person name="Ifat A."/>
            <person name="Ogawa N."/>
            <person name="Kimbara K."/>
            <person name="Moriuchi R."/>
            <person name="Dohra H."/>
            <person name="Shintani M."/>
        </authorList>
    </citation>
    <scope>NUCLEOTIDE SEQUENCE</scope>
    <source>
        <strain evidence="1">19CS4-2</strain>
    </source>
</reference>
<organism evidence="1 2">
    <name type="scientific">Caballeronia novacaledonica</name>
    <dbReference type="NCBI Taxonomy" id="1544861"/>
    <lineage>
        <taxon>Bacteria</taxon>
        <taxon>Pseudomonadati</taxon>
        <taxon>Pseudomonadota</taxon>
        <taxon>Betaproteobacteria</taxon>
        <taxon>Burkholderiales</taxon>
        <taxon>Burkholderiaceae</taxon>
        <taxon>Caballeronia</taxon>
    </lineage>
</organism>
<dbReference type="RefSeq" id="WP_187603446.1">
    <property type="nucleotide sequence ID" value="NZ_BPUS01000003.1"/>
</dbReference>
<dbReference type="AlphaFoldDB" id="A0AA37MRY6"/>
<evidence type="ECO:0000313" key="1">
    <source>
        <dbReference type="EMBL" id="GJH25302.1"/>
    </source>
</evidence>
<name>A0AA37MRY6_9BURK</name>
<protein>
    <submittedName>
        <fullName evidence="1">Uncharacterized protein</fullName>
    </submittedName>
</protein>
<comment type="caution">
    <text evidence="1">The sequence shown here is derived from an EMBL/GenBank/DDBJ whole genome shotgun (WGS) entry which is preliminary data.</text>
</comment>
<sequence>MGKLARAFVPSTRLSAIRQLDKPVPLKEIETVIIDTSGLAAPYPVAQT</sequence>
<dbReference type="EMBL" id="BPUS01000003">
    <property type="protein sequence ID" value="GJH25302.1"/>
    <property type="molecule type" value="Genomic_DNA"/>
</dbReference>
<dbReference type="Proteomes" id="UP001055111">
    <property type="component" value="Unassembled WGS sequence"/>
</dbReference>
<accession>A0AA37MRY6</accession>